<protein>
    <submittedName>
        <fullName evidence="1">AMP binding protein</fullName>
    </submittedName>
</protein>
<evidence type="ECO:0000313" key="2">
    <source>
        <dbReference type="Proteomes" id="UP000814128"/>
    </source>
</evidence>
<reference evidence="1" key="1">
    <citation type="submission" date="2021-02" db="EMBL/GenBank/DDBJ databases">
        <authorList>
            <consortium name="DOE Joint Genome Institute"/>
            <person name="Ahrendt S."/>
            <person name="Looney B.P."/>
            <person name="Miyauchi S."/>
            <person name="Morin E."/>
            <person name="Drula E."/>
            <person name="Courty P.E."/>
            <person name="Chicoki N."/>
            <person name="Fauchery L."/>
            <person name="Kohler A."/>
            <person name="Kuo A."/>
            <person name="Labutti K."/>
            <person name="Pangilinan J."/>
            <person name="Lipzen A."/>
            <person name="Riley R."/>
            <person name="Andreopoulos W."/>
            <person name="He G."/>
            <person name="Johnson J."/>
            <person name="Barry K.W."/>
            <person name="Grigoriev I.V."/>
            <person name="Nagy L."/>
            <person name="Hibbett D."/>
            <person name="Henrissat B."/>
            <person name="Matheny P.B."/>
            <person name="Labbe J."/>
            <person name="Martin F."/>
        </authorList>
    </citation>
    <scope>NUCLEOTIDE SEQUENCE</scope>
    <source>
        <strain evidence="1">EC-137</strain>
    </source>
</reference>
<reference evidence="1" key="2">
    <citation type="journal article" date="2022" name="New Phytol.">
        <title>Evolutionary transition to the ectomycorrhizal habit in the genomes of a hyperdiverse lineage of mushroom-forming fungi.</title>
        <authorList>
            <person name="Looney B."/>
            <person name="Miyauchi S."/>
            <person name="Morin E."/>
            <person name="Drula E."/>
            <person name="Courty P.E."/>
            <person name="Kohler A."/>
            <person name="Kuo A."/>
            <person name="LaButti K."/>
            <person name="Pangilinan J."/>
            <person name="Lipzen A."/>
            <person name="Riley R."/>
            <person name="Andreopoulos W."/>
            <person name="He G."/>
            <person name="Johnson J."/>
            <person name="Nolan M."/>
            <person name="Tritt A."/>
            <person name="Barry K.W."/>
            <person name="Grigoriev I.V."/>
            <person name="Nagy L.G."/>
            <person name="Hibbett D."/>
            <person name="Henrissat B."/>
            <person name="Matheny P.B."/>
            <person name="Labbe J."/>
            <person name="Martin F.M."/>
        </authorList>
    </citation>
    <scope>NUCLEOTIDE SEQUENCE</scope>
    <source>
        <strain evidence="1">EC-137</strain>
    </source>
</reference>
<dbReference type="EMBL" id="MU273475">
    <property type="protein sequence ID" value="KAI0036169.1"/>
    <property type="molecule type" value="Genomic_DNA"/>
</dbReference>
<keyword evidence="2" id="KW-1185">Reference proteome</keyword>
<organism evidence="1 2">
    <name type="scientific">Vararia minispora EC-137</name>
    <dbReference type="NCBI Taxonomy" id="1314806"/>
    <lineage>
        <taxon>Eukaryota</taxon>
        <taxon>Fungi</taxon>
        <taxon>Dikarya</taxon>
        <taxon>Basidiomycota</taxon>
        <taxon>Agaricomycotina</taxon>
        <taxon>Agaricomycetes</taxon>
        <taxon>Russulales</taxon>
        <taxon>Lachnocladiaceae</taxon>
        <taxon>Vararia</taxon>
    </lineage>
</organism>
<name>A0ACB8QWF5_9AGAM</name>
<proteinExistence type="predicted"/>
<gene>
    <name evidence="1" type="ORF">K488DRAFT_76192</name>
</gene>
<accession>A0ACB8QWF5</accession>
<dbReference type="Proteomes" id="UP000814128">
    <property type="component" value="Unassembled WGS sequence"/>
</dbReference>
<sequence length="553" mass="60056">MTIYQSPYRPVFLPRQSLWSFVFHGPHHPSLPAFVEAPTGRTLTRSELSSLTLQVAYGLRHVLSAGERAKRGDTVMIFSPNSLAWPIVLLGIIANGSRATLANSAYTSAELQHQYTDSGARVIFIHPTLVGVALDMFKRIGISETEARKRLVLMDLSVKSQDGILGLQDLLGRGQASSVEPFDGHLADETALLCYSSGTTGKPKGVETTHYNLTSLLSILEPVKAVESGKDIMLATLPYYHIYGVVKLLLYEVAFGVSTVIMPRFHPEDFCRAIERYGVTVSFIVPPIVLALVHHPAVLKYNMKTLVYISSGAAPLGADVVTACRKRLASVGASISIGQGYGLTETSPVTHIVPRAVANERIGTVGLLLPNLEARLVIAEREDGEALEDATEGKPGELWVRGPTVMKGYLNNPAATLNAITPSGWFKTGDIGIIDKDGYCAIVDRKKELIKYKLESVLLQHPEIVDAAVIGIEDPSQATELPRAYVVHKHGSDAPASFPQDVQKWIETRVAKHKYLHGGVILVGSVPKSAAGKILRRQLRDLAKAESNAKTKL</sequence>
<comment type="caution">
    <text evidence="1">The sequence shown here is derived from an EMBL/GenBank/DDBJ whole genome shotgun (WGS) entry which is preliminary data.</text>
</comment>
<evidence type="ECO:0000313" key="1">
    <source>
        <dbReference type="EMBL" id="KAI0036169.1"/>
    </source>
</evidence>